<evidence type="ECO:0000259" key="5">
    <source>
        <dbReference type="PROSITE" id="PS50931"/>
    </source>
</evidence>
<evidence type="ECO:0000256" key="3">
    <source>
        <dbReference type="ARBA" id="ARBA00023125"/>
    </source>
</evidence>
<dbReference type="PROSITE" id="PS50931">
    <property type="entry name" value="HTH_LYSR"/>
    <property type="match status" value="1"/>
</dbReference>
<dbReference type="Gene3D" id="3.40.190.10">
    <property type="entry name" value="Periplasmic binding protein-like II"/>
    <property type="match status" value="2"/>
</dbReference>
<dbReference type="PANTHER" id="PTHR30346:SF29">
    <property type="entry name" value="LYSR SUBSTRATE-BINDING"/>
    <property type="match status" value="1"/>
</dbReference>
<keyword evidence="2" id="KW-0805">Transcription regulation</keyword>
<dbReference type="SUPFAM" id="SSF53850">
    <property type="entry name" value="Periplasmic binding protein-like II"/>
    <property type="match status" value="1"/>
</dbReference>
<dbReference type="Proteomes" id="UP000754710">
    <property type="component" value="Unassembled WGS sequence"/>
</dbReference>
<dbReference type="PANTHER" id="PTHR30346">
    <property type="entry name" value="TRANSCRIPTIONAL DUAL REGULATOR HCAR-RELATED"/>
    <property type="match status" value="1"/>
</dbReference>
<dbReference type="SUPFAM" id="SSF46785">
    <property type="entry name" value="Winged helix' DNA-binding domain"/>
    <property type="match status" value="1"/>
</dbReference>
<evidence type="ECO:0000313" key="6">
    <source>
        <dbReference type="EMBL" id="MBY9074445.1"/>
    </source>
</evidence>
<evidence type="ECO:0000313" key="7">
    <source>
        <dbReference type="Proteomes" id="UP000754710"/>
    </source>
</evidence>
<dbReference type="EMBL" id="JAIEZQ010000001">
    <property type="protein sequence ID" value="MBY9074445.1"/>
    <property type="molecule type" value="Genomic_DNA"/>
</dbReference>
<name>A0ABS7RHD5_9ACTN</name>
<evidence type="ECO:0000256" key="4">
    <source>
        <dbReference type="ARBA" id="ARBA00023163"/>
    </source>
</evidence>
<feature type="domain" description="HTH lysR-type" evidence="5">
    <location>
        <begin position="1"/>
        <end position="58"/>
    </location>
</feature>
<dbReference type="Pfam" id="PF03466">
    <property type="entry name" value="LysR_substrate"/>
    <property type="match status" value="1"/>
</dbReference>
<comment type="caution">
    <text evidence="6">The sequence shown here is derived from an EMBL/GenBank/DDBJ whole genome shotgun (WGS) entry which is preliminary data.</text>
</comment>
<dbReference type="InterPro" id="IPR036388">
    <property type="entry name" value="WH-like_DNA-bd_sf"/>
</dbReference>
<gene>
    <name evidence="6" type="ORF">K1X13_06405</name>
</gene>
<dbReference type="RefSeq" id="WP_221024119.1">
    <property type="nucleotide sequence ID" value="NZ_JAIEZQ010000001.1"/>
</dbReference>
<dbReference type="Gene3D" id="1.10.10.10">
    <property type="entry name" value="Winged helix-like DNA-binding domain superfamily/Winged helix DNA-binding domain"/>
    <property type="match status" value="1"/>
</dbReference>
<organism evidence="6 7">
    <name type="scientific">Nocardioides jiangsuensis</name>
    <dbReference type="NCBI Taxonomy" id="2866161"/>
    <lineage>
        <taxon>Bacteria</taxon>
        <taxon>Bacillati</taxon>
        <taxon>Actinomycetota</taxon>
        <taxon>Actinomycetes</taxon>
        <taxon>Propionibacteriales</taxon>
        <taxon>Nocardioidaceae</taxon>
        <taxon>Nocardioides</taxon>
    </lineage>
</organism>
<dbReference type="InterPro" id="IPR036390">
    <property type="entry name" value="WH_DNA-bd_sf"/>
</dbReference>
<reference evidence="6 7" key="1">
    <citation type="submission" date="2021-08" db="EMBL/GenBank/DDBJ databases">
        <title>Nocardioides bacterium WL0053 sp. nov., isolated from the sediment.</title>
        <authorList>
            <person name="Wang L."/>
            <person name="Zhang D."/>
            <person name="Zhang A."/>
        </authorList>
    </citation>
    <scope>NUCLEOTIDE SEQUENCE [LARGE SCALE GENOMIC DNA]</scope>
    <source>
        <strain evidence="6 7">WL0053</strain>
    </source>
</reference>
<sequence>MDPRRLELLLQLSRLGSMREVAETMNVTTSTVSQQIAALAREAGTELLEHEGRRVRLTPAGRRLADHAVNVLAALEAARADLDSTTEPAGTLRVAAFATAVRQALLPVARTLAEQHPQVVLSIHEHEPAEALELLAGDDVDLALTYDYNLAPARFDRTLVSQPLGSTEWGLGVPTGEGRRGGTALDTFGRFRDRDWIVNSRNTADEEVVLTLASLADFSPRVAHRADSLDLVQDMIVAGLGVGLLPAGQPTARGVTLLRLRRPDVTLRAYAVTRRGRSLWPPLALVLRLLEDASLSRE</sequence>
<dbReference type="InterPro" id="IPR005119">
    <property type="entry name" value="LysR_subst-bd"/>
</dbReference>
<evidence type="ECO:0000256" key="1">
    <source>
        <dbReference type="ARBA" id="ARBA00009437"/>
    </source>
</evidence>
<dbReference type="InterPro" id="IPR000847">
    <property type="entry name" value="LysR_HTH_N"/>
</dbReference>
<keyword evidence="3" id="KW-0238">DNA-binding</keyword>
<evidence type="ECO:0000256" key="2">
    <source>
        <dbReference type="ARBA" id="ARBA00023015"/>
    </source>
</evidence>
<accession>A0ABS7RHD5</accession>
<proteinExistence type="inferred from homology"/>
<comment type="similarity">
    <text evidence="1">Belongs to the LysR transcriptional regulatory family.</text>
</comment>
<dbReference type="Pfam" id="PF00126">
    <property type="entry name" value="HTH_1"/>
    <property type="match status" value="1"/>
</dbReference>
<keyword evidence="4" id="KW-0804">Transcription</keyword>
<protein>
    <submittedName>
        <fullName evidence="6">LysR family transcriptional regulator</fullName>
    </submittedName>
</protein>
<keyword evidence="7" id="KW-1185">Reference proteome</keyword>